<sequence>MTTVELSSDEFYSYSSIQERNWIRLLVLEPSPDPGAQVFCTLRHWPLSDTPRYEALSYTWGDEGSMRIIIIDDGLFLVRPNLDSALKQLRYDYAPRTLWVDAICINQLDNDERGDQVSQMDRIYSKANDVAIWLGEETHNSNQGMDFLNEILMLGSRREYLDQNMADDFKSILDRPDSNSCILALADILMRPWWDRVWTLQEIVLAHSATVYCGSKIQTWGSFEMVSIILLQPGIQSLLVRFSKAGSIGARLLRERLNRPFNINRIRSDLASEAGMTLSGMVKRTINYLATDPRDKVYALFSTVTRDTTLELNYNLPKRKVYTAALKAILQQDGNLSILSFITANESRDESLPSWVPDLSGDRKMVPISAAPDARVGRVYNASPPHRSFPEGSIQFQDDDAVLVLAGVIIDTIRCLGVTAPDMRFAQISNNPLSSMKEAIYSWRSVLEDEHFLKNYITGCTKMEAFWRTITLDQKVQGYHPGYIARQVDAARRLGNSDEWIPPPTPRDESRLLAALDDQGGGIGGCQFNRNFFTTTKGYMGLASPTAQGGDVICILAGAEVPYVLRAIEDGYYKMIGECFVHGIMDGEVVEDVEKGIHFFQPLSIR</sequence>
<accession>A0A0C3H720</accession>
<name>A0A0C3H720_OIDMZ</name>
<dbReference type="Proteomes" id="UP000054321">
    <property type="component" value="Unassembled WGS sequence"/>
</dbReference>
<dbReference type="AlphaFoldDB" id="A0A0C3H720"/>
<dbReference type="InParanoid" id="A0A0C3H720"/>
<evidence type="ECO:0000313" key="2">
    <source>
        <dbReference type="EMBL" id="KIM99079.1"/>
    </source>
</evidence>
<evidence type="ECO:0000313" key="3">
    <source>
        <dbReference type="Proteomes" id="UP000054321"/>
    </source>
</evidence>
<organism evidence="2 3">
    <name type="scientific">Oidiodendron maius (strain Zn)</name>
    <dbReference type="NCBI Taxonomy" id="913774"/>
    <lineage>
        <taxon>Eukaryota</taxon>
        <taxon>Fungi</taxon>
        <taxon>Dikarya</taxon>
        <taxon>Ascomycota</taxon>
        <taxon>Pezizomycotina</taxon>
        <taxon>Leotiomycetes</taxon>
        <taxon>Leotiomycetes incertae sedis</taxon>
        <taxon>Myxotrichaceae</taxon>
        <taxon>Oidiodendron</taxon>
    </lineage>
</organism>
<dbReference type="InterPro" id="IPR052895">
    <property type="entry name" value="HetReg/Transcr_Mod"/>
</dbReference>
<keyword evidence="3" id="KW-1185">Reference proteome</keyword>
<protein>
    <recommendedName>
        <fullName evidence="1">Heterokaryon incompatibility domain-containing protein</fullName>
    </recommendedName>
</protein>
<dbReference type="EMBL" id="KN832879">
    <property type="protein sequence ID" value="KIM99079.1"/>
    <property type="molecule type" value="Genomic_DNA"/>
</dbReference>
<reference evidence="3" key="2">
    <citation type="submission" date="2015-01" db="EMBL/GenBank/DDBJ databases">
        <title>Evolutionary Origins and Diversification of the Mycorrhizal Mutualists.</title>
        <authorList>
            <consortium name="DOE Joint Genome Institute"/>
            <consortium name="Mycorrhizal Genomics Consortium"/>
            <person name="Kohler A."/>
            <person name="Kuo A."/>
            <person name="Nagy L.G."/>
            <person name="Floudas D."/>
            <person name="Copeland A."/>
            <person name="Barry K.W."/>
            <person name="Cichocki N."/>
            <person name="Veneault-Fourrey C."/>
            <person name="LaButti K."/>
            <person name="Lindquist E.A."/>
            <person name="Lipzen A."/>
            <person name="Lundell T."/>
            <person name="Morin E."/>
            <person name="Murat C."/>
            <person name="Riley R."/>
            <person name="Ohm R."/>
            <person name="Sun H."/>
            <person name="Tunlid A."/>
            <person name="Henrissat B."/>
            <person name="Grigoriev I.V."/>
            <person name="Hibbett D.S."/>
            <person name="Martin F."/>
        </authorList>
    </citation>
    <scope>NUCLEOTIDE SEQUENCE [LARGE SCALE GENOMIC DNA]</scope>
    <source>
        <strain evidence="3">Zn</strain>
    </source>
</reference>
<dbReference type="PANTHER" id="PTHR24148">
    <property type="entry name" value="ANKYRIN REPEAT DOMAIN-CONTAINING PROTEIN 39 HOMOLOG-RELATED"/>
    <property type="match status" value="1"/>
</dbReference>
<dbReference type="Pfam" id="PF26639">
    <property type="entry name" value="Het-6_barrel"/>
    <property type="match status" value="1"/>
</dbReference>
<dbReference type="PANTHER" id="PTHR24148:SF73">
    <property type="entry name" value="HET DOMAIN PROTEIN (AFU_ORTHOLOGUE AFUA_8G01020)"/>
    <property type="match status" value="1"/>
</dbReference>
<reference evidence="2 3" key="1">
    <citation type="submission" date="2014-04" db="EMBL/GenBank/DDBJ databases">
        <authorList>
            <consortium name="DOE Joint Genome Institute"/>
            <person name="Kuo A."/>
            <person name="Martino E."/>
            <person name="Perotto S."/>
            <person name="Kohler A."/>
            <person name="Nagy L.G."/>
            <person name="Floudas D."/>
            <person name="Copeland A."/>
            <person name="Barry K.W."/>
            <person name="Cichocki N."/>
            <person name="Veneault-Fourrey C."/>
            <person name="LaButti K."/>
            <person name="Lindquist E.A."/>
            <person name="Lipzen A."/>
            <person name="Lundell T."/>
            <person name="Morin E."/>
            <person name="Murat C."/>
            <person name="Sun H."/>
            <person name="Tunlid A."/>
            <person name="Henrissat B."/>
            <person name="Grigoriev I.V."/>
            <person name="Hibbett D.S."/>
            <person name="Martin F."/>
            <person name="Nordberg H.P."/>
            <person name="Cantor M.N."/>
            <person name="Hua S.X."/>
        </authorList>
    </citation>
    <scope>NUCLEOTIDE SEQUENCE [LARGE SCALE GENOMIC DNA]</scope>
    <source>
        <strain evidence="2 3">Zn</strain>
    </source>
</reference>
<gene>
    <name evidence="2" type="ORF">OIDMADRAFT_181536</name>
</gene>
<dbReference type="InterPro" id="IPR010730">
    <property type="entry name" value="HET"/>
</dbReference>
<evidence type="ECO:0000259" key="1">
    <source>
        <dbReference type="Pfam" id="PF06985"/>
    </source>
</evidence>
<dbReference type="STRING" id="913774.A0A0C3H720"/>
<proteinExistence type="predicted"/>
<feature type="domain" description="Heterokaryon incompatibility" evidence="1">
    <location>
        <begin position="53"/>
        <end position="202"/>
    </location>
</feature>
<dbReference type="HOGENOM" id="CLU_004184_7_2_1"/>
<dbReference type="OrthoDB" id="2157530at2759"/>
<dbReference type="Pfam" id="PF06985">
    <property type="entry name" value="HET"/>
    <property type="match status" value="1"/>
</dbReference>